<evidence type="ECO:0000256" key="6">
    <source>
        <dbReference type="RuleBase" id="RU004262"/>
    </source>
</evidence>
<dbReference type="InterPro" id="IPR013818">
    <property type="entry name" value="Lipase"/>
</dbReference>
<dbReference type="GO" id="GO:0006629">
    <property type="term" value="P:lipid metabolic process"/>
    <property type="evidence" value="ECO:0007669"/>
    <property type="project" value="InterPro"/>
</dbReference>
<feature type="active site" description="Charge relay system" evidence="4">
    <location>
        <position position="288"/>
    </location>
</feature>
<dbReference type="Proteomes" id="UP000007110">
    <property type="component" value="Unassembled WGS sequence"/>
</dbReference>
<dbReference type="Gene3D" id="2.60.60.20">
    <property type="entry name" value="PLAT/LH2 domain"/>
    <property type="match status" value="1"/>
</dbReference>
<dbReference type="PIRSF" id="PIRSF000865">
    <property type="entry name" value="Lipoprotein_lipase_LIPH"/>
    <property type="match status" value="1"/>
</dbReference>
<dbReference type="Pfam" id="PF00151">
    <property type="entry name" value="Lipase"/>
    <property type="match status" value="1"/>
</dbReference>
<dbReference type="GO" id="GO:0052689">
    <property type="term" value="F:carboxylic ester hydrolase activity"/>
    <property type="evidence" value="ECO:0007669"/>
    <property type="project" value="InterPro"/>
</dbReference>
<keyword evidence="7" id="KW-0732">Signal</keyword>
<feature type="binding site" evidence="5">
    <location>
        <position position="219"/>
    </location>
    <ligand>
        <name>Ca(2+)</name>
        <dbReference type="ChEBI" id="CHEBI:29108"/>
    </ligand>
</feature>
<evidence type="ECO:0000256" key="2">
    <source>
        <dbReference type="ARBA" id="ARBA00010701"/>
    </source>
</evidence>
<organism evidence="9 10">
    <name type="scientific">Strongylocentrotus purpuratus</name>
    <name type="common">Purple sea urchin</name>
    <dbReference type="NCBI Taxonomy" id="7668"/>
    <lineage>
        <taxon>Eukaryota</taxon>
        <taxon>Metazoa</taxon>
        <taxon>Echinodermata</taxon>
        <taxon>Eleutherozoa</taxon>
        <taxon>Echinozoa</taxon>
        <taxon>Echinoidea</taxon>
        <taxon>Euechinoidea</taxon>
        <taxon>Echinacea</taxon>
        <taxon>Camarodonta</taxon>
        <taxon>Echinidea</taxon>
        <taxon>Strongylocentrotidae</taxon>
        <taxon>Strongylocentrotus</taxon>
    </lineage>
</organism>
<feature type="signal peptide" evidence="7">
    <location>
        <begin position="1"/>
        <end position="22"/>
    </location>
</feature>
<feature type="binding site" evidence="5">
    <location>
        <position position="217"/>
    </location>
    <ligand>
        <name>Ca(2+)</name>
        <dbReference type="ChEBI" id="CHEBI:29108"/>
    </ligand>
</feature>
<comment type="similarity">
    <text evidence="2 6">Belongs to the AB hydrolase superfamily. Lipase family.</text>
</comment>
<dbReference type="FunFam" id="3.40.50.1820:FF:000033">
    <property type="entry name" value="Pancreatic triacylglycerol lipase"/>
    <property type="match status" value="1"/>
</dbReference>
<evidence type="ECO:0000256" key="3">
    <source>
        <dbReference type="ARBA" id="ARBA00022525"/>
    </source>
</evidence>
<reference evidence="10" key="1">
    <citation type="submission" date="2015-02" db="EMBL/GenBank/DDBJ databases">
        <title>Genome sequencing for Strongylocentrotus purpuratus.</title>
        <authorList>
            <person name="Murali S."/>
            <person name="Liu Y."/>
            <person name="Vee V."/>
            <person name="English A."/>
            <person name="Wang M."/>
            <person name="Skinner E."/>
            <person name="Han Y."/>
            <person name="Muzny D.M."/>
            <person name="Worley K.C."/>
            <person name="Gibbs R.A."/>
        </authorList>
    </citation>
    <scope>NUCLEOTIDE SEQUENCE</scope>
</reference>
<dbReference type="InterPro" id="IPR000734">
    <property type="entry name" value="TAG_lipase"/>
</dbReference>
<dbReference type="EnsemblMetazoa" id="XM_030996918">
    <property type="protein sequence ID" value="XP_030852778"/>
    <property type="gene ID" value="LOC593455"/>
</dbReference>
<dbReference type="GO" id="GO:0046872">
    <property type="term" value="F:metal ion binding"/>
    <property type="evidence" value="ECO:0007669"/>
    <property type="project" value="UniProtKB-KW"/>
</dbReference>
<keyword evidence="3" id="KW-0964">Secreted</keyword>
<dbReference type="SUPFAM" id="SSF53474">
    <property type="entry name" value="alpha/beta-Hydrolases"/>
    <property type="match status" value="1"/>
</dbReference>
<dbReference type="GO" id="GO:0016298">
    <property type="term" value="F:lipase activity"/>
    <property type="evidence" value="ECO:0007669"/>
    <property type="project" value="InterPro"/>
</dbReference>
<dbReference type="PANTHER" id="PTHR11610">
    <property type="entry name" value="LIPASE"/>
    <property type="match status" value="1"/>
</dbReference>
<evidence type="ECO:0000313" key="10">
    <source>
        <dbReference type="Proteomes" id="UP000007110"/>
    </source>
</evidence>
<dbReference type="Gene3D" id="3.40.50.1820">
    <property type="entry name" value="alpha/beta hydrolase"/>
    <property type="match status" value="1"/>
</dbReference>
<proteinExistence type="inferred from homology"/>
<dbReference type="PRINTS" id="PR00821">
    <property type="entry name" value="TAGLIPASE"/>
</dbReference>
<dbReference type="KEGG" id="spu:593455"/>
<dbReference type="CDD" id="cd00707">
    <property type="entry name" value="Pancreat_lipase_like"/>
    <property type="match status" value="1"/>
</dbReference>
<evidence type="ECO:0000256" key="7">
    <source>
        <dbReference type="SAM" id="SignalP"/>
    </source>
</evidence>
<feature type="chain" id="PRO_5029888119" description="Lipase domain-containing protein" evidence="7">
    <location>
        <begin position="23"/>
        <end position="494"/>
    </location>
</feature>
<evidence type="ECO:0000259" key="8">
    <source>
        <dbReference type="Pfam" id="PF00151"/>
    </source>
</evidence>
<keyword evidence="10" id="KW-1185">Reference proteome</keyword>
<protein>
    <recommendedName>
        <fullName evidence="8">Lipase domain-containing protein</fullName>
    </recommendedName>
</protein>
<dbReference type="InterPro" id="IPR016272">
    <property type="entry name" value="Lipase_LIPH"/>
</dbReference>
<comment type="subcellular location">
    <subcellularLocation>
        <location evidence="1">Secreted</location>
    </subcellularLocation>
</comment>
<feature type="domain" description="Lipase" evidence="8">
    <location>
        <begin position="24"/>
        <end position="336"/>
    </location>
</feature>
<evidence type="ECO:0000313" key="9">
    <source>
        <dbReference type="EnsemblMetazoa" id="XP_030852778"/>
    </source>
</evidence>
<dbReference type="PANTHER" id="PTHR11610:SF173">
    <property type="entry name" value="LIPASE DOMAIN-CONTAINING PROTEIN-RELATED"/>
    <property type="match status" value="1"/>
</dbReference>
<dbReference type="GO" id="GO:0005576">
    <property type="term" value="C:extracellular region"/>
    <property type="evidence" value="ECO:0007669"/>
    <property type="project" value="UniProtKB-SubCell"/>
</dbReference>
<dbReference type="InterPro" id="IPR029058">
    <property type="entry name" value="AB_hydrolase_fold"/>
</dbReference>
<dbReference type="InterPro" id="IPR033906">
    <property type="entry name" value="Lipase_N"/>
</dbReference>
<evidence type="ECO:0000256" key="1">
    <source>
        <dbReference type="ARBA" id="ARBA00004613"/>
    </source>
</evidence>
<feature type="active site" description="Charge relay system" evidence="4">
    <location>
        <position position="203"/>
    </location>
</feature>
<dbReference type="OrthoDB" id="199913at2759"/>
<feature type="binding site" evidence="5">
    <location>
        <position position="222"/>
    </location>
    <ligand>
        <name>Ca(2+)</name>
        <dbReference type="ChEBI" id="CHEBI:29108"/>
    </ligand>
</feature>
<name>A0A7M7PM73_STRPU</name>
<dbReference type="RefSeq" id="XP_030852778.1">
    <property type="nucleotide sequence ID" value="XM_030996918.1"/>
</dbReference>
<dbReference type="OMA" id="CNHERSA"/>
<reference evidence="9" key="2">
    <citation type="submission" date="2021-01" db="UniProtKB">
        <authorList>
            <consortium name="EnsemblMetazoa"/>
        </authorList>
    </citation>
    <scope>IDENTIFICATION</scope>
</reference>
<feature type="active site" description="Nucleophile" evidence="4">
    <location>
        <position position="178"/>
    </location>
</feature>
<accession>A0A7M7PM73</accession>
<dbReference type="GeneID" id="593455"/>
<keyword evidence="5" id="KW-0479">Metal-binding</keyword>
<evidence type="ECO:0000256" key="5">
    <source>
        <dbReference type="PIRSR" id="PIRSR000865-2"/>
    </source>
</evidence>
<dbReference type="AlphaFoldDB" id="A0A7M7PM73"/>
<evidence type="ECO:0000256" key="4">
    <source>
        <dbReference type="PIRSR" id="PIRSR000865-1"/>
    </source>
</evidence>
<sequence length="494" mass="56045">MEKTMAYTLLVLFSYLALTCWAREVCYEDIGCFDNGYPFYDPLNRPVSWLPESRDDIGTTFQLNTRNVPSTSSWQELSTYYPDNFYDTDFDPNRETKVITHGFTQSSSVSWMEEMVDEFLVQGDYNVIRVNWQRGALGVYGVSAANTRIVGAEVSLLIDLLRSHYGVEASSFHIIGHSLGAHVAGYAGERQNNPKVARITGLDPAGPYFEDMDTIVRLDTTDADFVDVIHTDTDPIYKLGYGMYAPCGHMDFFPNGGRVQPGCDQSLFEYIGDDGLYDGTAQFVACNHLRSIAFFKESINSDCPFLAFECTRDHDDYNYGLCFNDDLSARMGWQAPADYRGGEGNVYQINTNGDEPFCGHQYLFTLKMDEHRKAHDAKGQIFITLIGYNAQSSKVALTSETVEYYTSIVYQHMVPYDVSPQDTGGLSGLYFEWDYDPDWWWWDWEVIERPELFVHQIQVTDSEGNVSLMCGDYNGIEPGVVQAFWRTSTVCPSE</sequence>
<keyword evidence="5" id="KW-0106">Calcium</keyword>